<dbReference type="Pfam" id="PF00231">
    <property type="entry name" value="ATP-synt"/>
    <property type="match status" value="1"/>
</dbReference>
<evidence type="ECO:0000256" key="8">
    <source>
        <dbReference type="ARBA" id="ARBA00023196"/>
    </source>
</evidence>
<dbReference type="GO" id="GO:0046933">
    <property type="term" value="F:proton-transporting ATP synthase activity, rotational mechanism"/>
    <property type="evidence" value="ECO:0007669"/>
    <property type="project" value="InterPro"/>
</dbReference>
<dbReference type="OrthoDB" id="187217at2"/>
<evidence type="ECO:0000256" key="6">
    <source>
        <dbReference type="ARBA" id="ARBA00023065"/>
    </source>
</evidence>
<comment type="function">
    <text evidence="1">Produces ATP from ADP in the presence of a proton gradient across the membrane. The gamma chain is believed to be important in regulating ATPase activity and the flow of protons through the CF(0) complex.</text>
</comment>
<dbReference type="RefSeq" id="WP_091816850.1">
    <property type="nucleotide sequence ID" value="NZ_FNNE01000011.1"/>
</dbReference>
<comment type="subcellular location">
    <subcellularLocation>
        <location evidence="2">Membrane</location>
        <topology evidence="2">Peripheral membrane protein</topology>
    </subcellularLocation>
</comment>
<evidence type="ECO:0000256" key="2">
    <source>
        <dbReference type="ARBA" id="ARBA00004170"/>
    </source>
</evidence>
<dbReference type="SUPFAM" id="SSF52943">
    <property type="entry name" value="ATP synthase (F1-ATPase), gamma subunit"/>
    <property type="match status" value="1"/>
</dbReference>
<dbReference type="STRING" id="488533.SAMN04487960_11182"/>
<dbReference type="InterPro" id="IPR035968">
    <property type="entry name" value="ATP_synth_F1_ATPase_gsu"/>
</dbReference>
<accession>A0A1H3CZD1</accession>
<evidence type="ECO:0000256" key="3">
    <source>
        <dbReference type="ARBA" id="ARBA00007681"/>
    </source>
</evidence>
<gene>
    <name evidence="10" type="ORF">SAMN04487960_11182</name>
</gene>
<keyword evidence="4" id="KW-0813">Transport</keyword>
<evidence type="ECO:0000256" key="9">
    <source>
        <dbReference type="ARBA" id="ARBA00023310"/>
    </source>
</evidence>
<dbReference type="Proteomes" id="UP000199675">
    <property type="component" value="Unassembled WGS sequence"/>
</dbReference>
<dbReference type="Gene3D" id="1.10.287.80">
    <property type="entry name" value="ATP synthase, gamma subunit, helix hairpin domain"/>
    <property type="match status" value="1"/>
</dbReference>
<reference evidence="10 11" key="1">
    <citation type="submission" date="2016-10" db="EMBL/GenBank/DDBJ databases">
        <authorList>
            <person name="de Groot N.N."/>
        </authorList>
    </citation>
    <scope>NUCLEOTIDE SEQUENCE [LARGE SCALE GENOMIC DNA]</scope>
    <source>
        <strain evidence="10 11">CGMCC 1.7059</strain>
    </source>
</reference>
<keyword evidence="5" id="KW-0375">Hydrogen ion transport</keyword>
<evidence type="ECO:0000256" key="5">
    <source>
        <dbReference type="ARBA" id="ARBA00022781"/>
    </source>
</evidence>
<dbReference type="Gene3D" id="3.40.1380.10">
    <property type="match status" value="1"/>
</dbReference>
<dbReference type="InterPro" id="IPR000131">
    <property type="entry name" value="ATP_synth_F1_gsu"/>
</dbReference>
<protein>
    <submittedName>
        <fullName evidence="10">F-type H+-transporting ATPase subunit gamma</fullName>
    </submittedName>
</protein>
<dbReference type="AlphaFoldDB" id="A0A1H3CZD1"/>
<keyword evidence="7" id="KW-0472">Membrane</keyword>
<keyword evidence="6" id="KW-0406">Ion transport</keyword>
<sequence>MSRRQELERHRHNVGEIRNIMNSMKTLAYMETRKLARFLEAQQAVVQSIETLASDFLSTYPGLLEASERLSPVYLLLGSERGFCGDFNQAIARQADAEIDSTGGPEATVIAVGGKLHPLCEPGHRKAEFITGASVAEEIPTVLSNIAASLASLQPANGMALYGIFHGNGEVICQRLLPAFSNHYPEGPGYPHPPMLNLPPAQFLAELVDHHLFAALHTLLYTSLMAENHRRANHLERAVKHLDKQSDALGRTCSALRQEEIIEEIEVIMLSAPSLDEFQPDSGS</sequence>
<keyword evidence="11" id="KW-1185">Reference proteome</keyword>
<evidence type="ECO:0000313" key="11">
    <source>
        <dbReference type="Proteomes" id="UP000199675"/>
    </source>
</evidence>
<evidence type="ECO:0000256" key="4">
    <source>
        <dbReference type="ARBA" id="ARBA00022448"/>
    </source>
</evidence>
<proteinExistence type="inferred from homology"/>
<keyword evidence="8" id="KW-0139">CF(1)</keyword>
<evidence type="ECO:0000256" key="1">
    <source>
        <dbReference type="ARBA" id="ARBA00003456"/>
    </source>
</evidence>
<keyword evidence="9" id="KW-0066">ATP synthesis</keyword>
<comment type="similarity">
    <text evidence="3">Belongs to the ATPase gamma chain family.</text>
</comment>
<organism evidence="10 11">
    <name type="scientific">Marinobacter mobilis</name>
    <dbReference type="NCBI Taxonomy" id="488533"/>
    <lineage>
        <taxon>Bacteria</taxon>
        <taxon>Pseudomonadati</taxon>
        <taxon>Pseudomonadota</taxon>
        <taxon>Gammaproteobacteria</taxon>
        <taxon>Pseudomonadales</taxon>
        <taxon>Marinobacteraceae</taxon>
        <taxon>Marinobacter</taxon>
    </lineage>
</organism>
<name>A0A1H3CZD1_9GAMM</name>
<evidence type="ECO:0000313" key="10">
    <source>
        <dbReference type="EMBL" id="SDX59501.1"/>
    </source>
</evidence>
<dbReference type="EMBL" id="FNNE01000011">
    <property type="protein sequence ID" value="SDX59501.1"/>
    <property type="molecule type" value="Genomic_DNA"/>
</dbReference>
<evidence type="ECO:0000256" key="7">
    <source>
        <dbReference type="ARBA" id="ARBA00023136"/>
    </source>
</evidence>
<dbReference type="GO" id="GO:0045259">
    <property type="term" value="C:proton-transporting ATP synthase complex"/>
    <property type="evidence" value="ECO:0007669"/>
    <property type="project" value="UniProtKB-KW"/>
</dbReference>